<proteinExistence type="inferred from homology"/>
<dbReference type="AlphaFoldDB" id="A0A5B6TA36"/>
<dbReference type="PANTHER" id="PTHR34582">
    <property type="entry name" value="UPF0702 TRANSMEMBRANE PROTEIN YCAP"/>
    <property type="match status" value="1"/>
</dbReference>
<reference evidence="9 10" key="1">
    <citation type="submission" date="2019-07" db="EMBL/GenBank/DDBJ databases">
        <title>Rufibacter sp. nov., isolated from lake sediment.</title>
        <authorList>
            <person name="Qu J.-H."/>
        </authorList>
    </citation>
    <scope>NUCLEOTIDE SEQUENCE [LARGE SCALE GENOMIC DNA]</scope>
    <source>
        <strain evidence="9 10">NBS58-1</strain>
    </source>
</reference>
<evidence type="ECO:0000313" key="10">
    <source>
        <dbReference type="Proteomes" id="UP000324133"/>
    </source>
</evidence>
<dbReference type="Gene3D" id="3.30.240.20">
    <property type="entry name" value="bsu07140 like domains"/>
    <property type="match status" value="1"/>
</dbReference>
<gene>
    <name evidence="9" type="ORF">FOA19_22050</name>
</gene>
<evidence type="ECO:0000256" key="4">
    <source>
        <dbReference type="ARBA" id="ARBA00022692"/>
    </source>
</evidence>
<dbReference type="EMBL" id="VKKY01000003">
    <property type="protein sequence ID" value="KAA3437056.1"/>
    <property type="molecule type" value="Genomic_DNA"/>
</dbReference>
<comment type="similarity">
    <text evidence="2">Belongs to the UPF0702 family.</text>
</comment>
<dbReference type="GO" id="GO:0005886">
    <property type="term" value="C:plasma membrane"/>
    <property type="evidence" value="ECO:0007669"/>
    <property type="project" value="UniProtKB-SubCell"/>
</dbReference>
<feature type="transmembrane region" description="Helical" evidence="7">
    <location>
        <begin position="27"/>
        <end position="46"/>
    </location>
</feature>
<feature type="domain" description="YetF C-terminal" evidence="8">
    <location>
        <begin position="102"/>
        <end position="176"/>
    </location>
</feature>
<dbReference type="InterPro" id="IPR007353">
    <property type="entry name" value="DUF421"/>
</dbReference>
<protein>
    <submittedName>
        <fullName evidence="9">DUF421 domain-containing protein</fullName>
    </submittedName>
</protein>
<keyword evidence="3" id="KW-1003">Cell membrane</keyword>
<keyword evidence="10" id="KW-1185">Reference proteome</keyword>
<evidence type="ECO:0000256" key="6">
    <source>
        <dbReference type="ARBA" id="ARBA00023136"/>
    </source>
</evidence>
<dbReference type="InterPro" id="IPR023090">
    <property type="entry name" value="UPF0702_alpha/beta_dom_sf"/>
</dbReference>
<sequence length="229" mass="25849">MKKEEIYFPDWQRLLIGNTPWEFMLEVLIRTIVIYLALLIVLRLMGKRMNAQLTISELAVMVTLGGIASAPMQLPDRGILLGIVIFICALFFQRGINLWAFRNRRVEKITQGQLCVVLKEGVLEIGSMEQSRLSKDQVFAALRTHNIHHLGQVKRLYLEACGLFSVVKAKDPKPGLPIFPAKDKELMDSLDVDQKYQACTRCGTLAQTNQTQGQPCPNCSCEEWISAAK</sequence>
<feature type="transmembrane region" description="Helical" evidence="7">
    <location>
        <begin position="53"/>
        <end position="72"/>
    </location>
</feature>
<keyword evidence="5 7" id="KW-1133">Transmembrane helix</keyword>
<evidence type="ECO:0000256" key="7">
    <source>
        <dbReference type="SAM" id="Phobius"/>
    </source>
</evidence>
<keyword evidence="6 7" id="KW-0472">Membrane</keyword>
<evidence type="ECO:0000256" key="1">
    <source>
        <dbReference type="ARBA" id="ARBA00004651"/>
    </source>
</evidence>
<name>A0A5B6TA36_9BACT</name>
<organism evidence="9 10">
    <name type="scientific">Rufibacter hautae</name>
    <dbReference type="NCBI Taxonomy" id="2595005"/>
    <lineage>
        <taxon>Bacteria</taxon>
        <taxon>Pseudomonadati</taxon>
        <taxon>Bacteroidota</taxon>
        <taxon>Cytophagia</taxon>
        <taxon>Cytophagales</taxon>
        <taxon>Hymenobacteraceae</taxon>
        <taxon>Rufibacter</taxon>
    </lineage>
</organism>
<comment type="caution">
    <text evidence="9">The sequence shown here is derived from an EMBL/GenBank/DDBJ whole genome shotgun (WGS) entry which is preliminary data.</text>
</comment>
<dbReference type="OrthoDB" id="6538282at2"/>
<dbReference type="PANTHER" id="PTHR34582:SF6">
    <property type="entry name" value="UPF0702 TRANSMEMBRANE PROTEIN YCAP"/>
    <property type="match status" value="1"/>
</dbReference>
<dbReference type="RefSeq" id="WP_149092997.1">
    <property type="nucleotide sequence ID" value="NZ_VKKY01000003.1"/>
</dbReference>
<comment type="subcellular location">
    <subcellularLocation>
        <location evidence="1">Cell membrane</location>
        <topology evidence="1">Multi-pass membrane protein</topology>
    </subcellularLocation>
</comment>
<evidence type="ECO:0000256" key="5">
    <source>
        <dbReference type="ARBA" id="ARBA00022989"/>
    </source>
</evidence>
<evidence type="ECO:0000256" key="3">
    <source>
        <dbReference type="ARBA" id="ARBA00022475"/>
    </source>
</evidence>
<feature type="transmembrane region" description="Helical" evidence="7">
    <location>
        <begin position="78"/>
        <end position="101"/>
    </location>
</feature>
<accession>A0A5B6TA36</accession>
<keyword evidence="4 7" id="KW-0812">Transmembrane</keyword>
<evidence type="ECO:0000259" key="8">
    <source>
        <dbReference type="Pfam" id="PF04239"/>
    </source>
</evidence>
<dbReference type="Proteomes" id="UP000324133">
    <property type="component" value="Unassembled WGS sequence"/>
</dbReference>
<evidence type="ECO:0000256" key="2">
    <source>
        <dbReference type="ARBA" id="ARBA00006448"/>
    </source>
</evidence>
<evidence type="ECO:0000313" key="9">
    <source>
        <dbReference type="EMBL" id="KAA3437056.1"/>
    </source>
</evidence>
<dbReference type="Pfam" id="PF04239">
    <property type="entry name" value="DUF421"/>
    <property type="match status" value="1"/>
</dbReference>